<proteinExistence type="predicted"/>
<evidence type="ECO:0008006" key="3">
    <source>
        <dbReference type="Google" id="ProtNLM"/>
    </source>
</evidence>
<gene>
    <name evidence="2" type="ORF">METZ01_LOCUS219219</name>
</gene>
<feature type="non-terminal residue" evidence="2">
    <location>
        <position position="1"/>
    </location>
</feature>
<name>A0A382FUY6_9ZZZZ</name>
<dbReference type="InterPro" id="IPR002669">
    <property type="entry name" value="UreD"/>
</dbReference>
<sequence length="133" mass="15157">CLGRPSIKETFSQGQLVQKLEIFYDGRPVRIDRLAVEDDDPILDAKWGLGGKPVLGSFFCLTSRKDLVDLLRQSIDPPDNGDLFSATFVDNIILCRYLGNSVEHVKRNFIEAWKILRVALRDQKAVIPRIWNT</sequence>
<protein>
    <recommendedName>
        <fullName evidence="3">Urease accessory protein UreD</fullName>
    </recommendedName>
</protein>
<evidence type="ECO:0000313" key="2">
    <source>
        <dbReference type="EMBL" id="SVB66365.1"/>
    </source>
</evidence>
<accession>A0A382FUY6</accession>
<dbReference type="Pfam" id="PF01774">
    <property type="entry name" value="UreD"/>
    <property type="match status" value="1"/>
</dbReference>
<dbReference type="EMBL" id="UINC01051787">
    <property type="protein sequence ID" value="SVB66365.1"/>
    <property type="molecule type" value="Genomic_DNA"/>
</dbReference>
<dbReference type="AlphaFoldDB" id="A0A382FUY6"/>
<reference evidence="2" key="1">
    <citation type="submission" date="2018-05" db="EMBL/GenBank/DDBJ databases">
        <authorList>
            <person name="Lanie J.A."/>
            <person name="Ng W.-L."/>
            <person name="Kazmierczak K.M."/>
            <person name="Andrzejewski T.M."/>
            <person name="Davidsen T.M."/>
            <person name="Wayne K.J."/>
            <person name="Tettelin H."/>
            <person name="Glass J.I."/>
            <person name="Rusch D."/>
            <person name="Podicherti R."/>
            <person name="Tsui H.-C.T."/>
            <person name="Winkler M.E."/>
        </authorList>
    </citation>
    <scope>NUCLEOTIDE SEQUENCE</scope>
</reference>
<organism evidence="2">
    <name type="scientific">marine metagenome</name>
    <dbReference type="NCBI Taxonomy" id="408172"/>
    <lineage>
        <taxon>unclassified sequences</taxon>
        <taxon>metagenomes</taxon>
        <taxon>ecological metagenomes</taxon>
    </lineage>
</organism>
<evidence type="ECO:0000256" key="1">
    <source>
        <dbReference type="ARBA" id="ARBA00023186"/>
    </source>
</evidence>
<dbReference type="GO" id="GO:0016151">
    <property type="term" value="F:nickel cation binding"/>
    <property type="evidence" value="ECO:0007669"/>
    <property type="project" value="InterPro"/>
</dbReference>
<keyword evidence="1" id="KW-0143">Chaperone</keyword>